<organism evidence="2 3">
    <name type="scientific">Spirodela intermedia</name>
    <name type="common">Intermediate duckweed</name>
    <dbReference type="NCBI Taxonomy" id="51605"/>
    <lineage>
        <taxon>Eukaryota</taxon>
        <taxon>Viridiplantae</taxon>
        <taxon>Streptophyta</taxon>
        <taxon>Embryophyta</taxon>
        <taxon>Tracheophyta</taxon>
        <taxon>Spermatophyta</taxon>
        <taxon>Magnoliopsida</taxon>
        <taxon>Liliopsida</taxon>
        <taxon>Araceae</taxon>
        <taxon>Lemnoideae</taxon>
        <taxon>Spirodela</taxon>
    </lineage>
</organism>
<gene>
    <name evidence="2" type="ORF">SI8410_02002921</name>
</gene>
<protein>
    <submittedName>
        <fullName evidence="2">Uncharacterized protein</fullName>
    </submittedName>
</protein>
<evidence type="ECO:0000256" key="1">
    <source>
        <dbReference type="SAM" id="MobiDB-lite"/>
    </source>
</evidence>
<keyword evidence="3" id="KW-1185">Reference proteome</keyword>
<dbReference type="OrthoDB" id="10569695at2759"/>
<evidence type="ECO:0000313" key="2">
    <source>
        <dbReference type="EMBL" id="CAA7391659.1"/>
    </source>
</evidence>
<feature type="region of interest" description="Disordered" evidence="1">
    <location>
        <begin position="46"/>
        <end position="67"/>
    </location>
</feature>
<accession>A0A7I8K3F9</accession>
<sequence>MVFIPLGHSLRKKSSWPMYAKASPDPTRRNCGISQNTLMGTGPAAATMAMAERTSPTPMRWSGVRPCELPKGTVRRMERTKKTVSEPGGISKEPATLRSMVVAWDTEKVVIWA</sequence>
<reference evidence="2" key="1">
    <citation type="submission" date="2020-02" db="EMBL/GenBank/DDBJ databases">
        <authorList>
            <person name="Scholz U."/>
            <person name="Mascher M."/>
            <person name="Fiebig A."/>
        </authorList>
    </citation>
    <scope>NUCLEOTIDE SEQUENCE</scope>
</reference>
<proteinExistence type="predicted"/>
<dbReference type="EMBL" id="LR746265">
    <property type="protein sequence ID" value="CAA7391659.1"/>
    <property type="molecule type" value="Genomic_DNA"/>
</dbReference>
<evidence type="ECO:0000313" key="3">
    <source>
        <dbReference type="Proteomes" id="UP000663760"/>
    </source>
</evidence>
<dbReference type="Proteomes" id="UP000663760">
    <property type="component" value="Chromosome 2"/>
</dbReference>
<name>A0A7I8K3F9_SPIIN</name>
<dbReference type="AlphaFoldDB" id="A0A7I8K3F9"/>